<name>A0ABY2SJN9_9HYPH</name>
<dbReference type="PANTHER" id="PTHR13789">
    <property type="entry name" value="MONOOXYGENASE"/>
    <property type="match status" value="1"/>
</dbReference>
<sequence>MNRKLRVGVIGGGIGGVALSASLRQRGIEAHLFERASAFREVGAGVQMSPNAVKVLLALGLAEPLRRRGFVSQGVVGHHWRTGRECFRTPLMPACRQAFGTDYYHLHRADLLSMLAGLLDTRYVVLNARCVSVSNRGETAVARFADGREFEADLIVGADGAHSIVRDHVFGPQAPLFTGNMCWRALVPASAHPEFIGPFCDLWQGPRGHVVTYTISGGDALNIVAVGETERWTQTSWHVPSHREELLSAFAGWHPDVIRRLSCAENIFKWGLFDRDPIERWSLGRLTLLGDAAHPMLPFLAQGAAMALEDGYVLARLLAVSAPDLTETLRQYDAERATRTGRVLLAARARGKRLHLPTPWQQFKRDARYKVKSLFHSQMAEQDYRWIYAYDATRFRPSAGPTAAAGMAGPAGARGIGRLLRRAAPLK</sequence>
<keyword evidence="5" id="KW-0503">Monooxygenase</keyword>
<accession>A0ABY2SJN9</accession>
<evidence type="ECO:0000313" key="8">
    <source>
        <dbReference type="Proteomes" id="UP000305202"/>
    </source>
</evidence>
<reference evidence="7 8" key="1">
    <citation type="submission" date="2019-04" db="EMBL/GenBank/DDBJ databases">
        <authorList>
            <person name="Li M."/>
            <person name="Gao C."/>
        </authorList>
    </citation>
    <scope>NUCLEOTIDE SEQUENCE [LARGE SCALE GENOMIC DNA]</scope>
    <source>
        <strain evidence="7 8">BGMRC 2031</strain>
    </source>
</reference>
<dbReference type="InterPro" id="IPR050493">
    <property type="entry name" value="FAD-dep_Monooxygenase_BioMet"/>
</dbReference>
<evidence type="ECO:0000313" key="7">
    <source>
        <dbReference type="EMBL" id="TKI05112.1"/>
    </source>
</evidence>
<comment type="caution">
    <text evidence="7">The sequence shown here is derived from an EMBL/GenBank/DDBJ whole genome shotgun (WGS) entry which is preliminary data.</text>
</comment>
<evidence type="ECO:0000256" key="4">
    <source>
        <dbReference type="ARBA" id="ARBA00023002"/>
    </source>
</evidence>
<evidence type="ECO:0000259" key="6">
    <source>
        <dbReference type="Pfam" id="PF01494"/>
    </source>
</evidence>
<evidence type="ECO:0000256" key="1">
    <source>
        <dbReference type="ARBA" id="ARBA00001974"/>
    </source>
</evidence>
<feature type="domain" description="FAD-binding" evidence="6">
    <location>
        <begin position="5"/>
        <end position="343"/>
    </location>
</feature>
<dbReference type="RefSeq" id="WP_136991077.1">
    <property type="nucleotide sequence ID" value="NZ_SZPQ01000022.1"/>
</dbReference>
<evidence type="ECO:0000256" key="3">
    <source>
        <dbReference type="ARBA" id="ARBA00022827"/>
    </source>
</evidence>
<proteinExistence type="predicted"/>
<dbReference type="Pfam" id="PF01494">
    <property type="entry name" value="FAD_binding_3"/>
    <property type="match status" value="1"/>
</dbReference>
<keyword evidence="2" id="KW-0285">Flavoprotein</keyword>
<keyword evidence="8" id="KW-1185">Reference proteome</keyword>
<dbReference type="InterPro" id="IPR002938">
    <property type="entry name" value="FAD-bd"/>
</dbReference>
<organism evidence="7 8">
    <name type="scientific">Martelella alba</name>
    <dbReference type="NCBI Taxonomy" id="2590451"/>
    <lineage>
        <taxon>Bacteria</taxon>
        <taxon>Pseudomonadati</taxon>
        <taxon>Pseudomonadota</taxon>
        <taxon>Alphaproteobacteria</taxon>
        <taxon>Hyphomicrobiales</taxon>
        <taxon>Aurantimonadaceae</taxon>
        <taxon>Martelella</taxon>
    </lineage>
</organism>
<dbReference type="InterPro" id="IPR036188">
    <property type="entry name" value="FAD/NAD-bd_sf"/>
</dbReference>
<gene>
    <name evidence="7" type="ORF">FCN80_15535</name>
</gene>
<evidence type="ECO:0000256" key="5">
    <source>
        <dbReference type="ARBA" id="ARBA00023033"/>
    </source>
</evidence>
<comment type="cofactor">
    <cofactor evidence="1">
        <name>FAD</name>
        <dbReference type="ChEBI" id="CHEBI:57692"/>
    </cofactor>
</comment>
<keyword evidence="3" id="KW-0274">FAD</keyword>
<dbReference type="Proteomes" id="UP000305202">
    <property type="component" value="Unassembled WGS sequence"/>
</dbReference>
<dbReference type="SUPFAM" id="SSF51905">
    <property type="entry name" value="FAD/NAD(P)-binding domain"/>
    <property type="match status" value="1"/>
</dbReference>
<dbReference type="EMBL" id="SZPQ01000022">
    <property type="protein sequence ID" value="TKI05112.1"/>
    <property type="molecule type" value="Genomic_DNA"/>
</dbReference>
<dbReference type="PANTHER" id="PTHR13789:SF318">
    <property type="entry name" value="GERANYLGERANYL DIPHOSPHATE REDUCTASE"/>
    <property type="match status" value="1"/>
</dbReference>
<protein>
    <submittedName>
        <fullName evidence="7">Salicylate 1-monooxygenase</fullName>
    </submittedName>
</protein>
<dbReference type="PRINTS" id="PR00420">
    <property type="entry name" value="RNGMNOXGNASE"/>
</dbReference>
<dbReference type="Gene3D" id="3.50.50.60">
    <property type="entry name" value="FAD/NAD(P)-binding domain"/>
    <property type="match status" value="1"/>
</dbReference>
<dbReference type="SUPFAM" id="SSF54373">
    <property type="entry name" value="FAD-linked reductases, C-terminal domain"/>
    <property type="match status" value="1"/>
</dbReference>
<evidence type="ECO:0000256" key="2">
    <source>
        <dbReference type="ARBA" id="ARBA00022630"/>
    </source>
</evidence>
<keyword evidence="4" id="KW-0560">Oxidoreductase</keyword>